<organism evidence="3 4">
    <name type="scientific">Granulosicoccus antarcticus IMCC3135</name>
    <dbReference type="NCBI Taxonomy" id="1192854"/>
    <lineage>
        <taxon>Bacteria</taxon>
        <taxon>Pseudomonadati</taxon>
        <taxon>Pseudomonadota</taxon>
        <taxon>Gammaproteobacteria</taxon>
        <taxon>Chromatiales</taxon>
        <taxon>Granulosicoccaceae</taxon>
        <taxon>Granulosicoccus</taxon>
    </lineage>
</organism>
<dbReference type="SMART" id="SM00257">
    <property type="entry name" value="LysM"/>
    <property type="match status" value="1"/>
</dbReference>
<evidence type="ECO:0000256" key="1">
    <source>
        <dbReference type="SAM" id="MobiDB-lite"/>
    </source>
</evidence>
<protein>
    <submittedName>
        <fullName evidence="3">Autolysin</fullName>
        <ecNumber evidence="3">3.2.1.-</ecNumber>
    </submittedName>
</protein>
<feature type="region of interest" description="Disordered" evidence="1">
    <location>
        <begin position="28"/>
        <end position="89"/>
    </location>
</feature>
<dbReference type="SUPFAM" id="SSF54106">
    <property type="entry name" value="LysM domain"/>
    <property type="match status" value="1"/>
</dbReference>
<dbReference type="Proteomes" id="UP000250079">
    <property type="component" value="Chromosome"/>
</dbReference>
<name>A0A2Z2NK40_9GAMM</name>
<evidence type="ECO:0000313" key="4">
    <source>
        <dbReference type="Proteomes" id="UP000250079"/>
    </source>
</evidence>
<dbReference type="EC" id="3.2.1.-" evidence="3"/>
<gene>
    <name evidence="3" type="ORF">IMCC3135_06935</name>
</gene>
<keyword evidence="4" id="KW-1185">Reference proteome</keyword>
<feature type="compositionally biased region" description="Polar residues" evidence="1">
    <location>
        <begin position="76"/>
        <end position="89"/>
    </location>
</feature>
<dbReference type="OrthoDB" id="9795421at2"/>
<dbReference type="CDD" id="cd00118">
    <property type="entry name" value="LysM"/>
    <property type="match status" value="1"/>
</dbReference>
<dbReference type="KEGG" id="gai:IMCC3135_06935"/>
<accession>A0A2Z2NK40</accession>
<dbReference type="EMBL" id="CP018632">
    <property type="protein sequence ID" value="ASJ71493.1"/>
    <property type="molecule type" value="Genomic_DNA"/>
</dbReference>
<reference evidence="3 4" key="1">
    <citation type="submission" date="2016-12" db="EMBL/GenBank/DDBJ databases">
        <authorList>
            <person name="Song W.-J."/>
            <person name="Kurnit D.M."/>
        </authorList>
    </citation>
    <scope>NUCLEOTIDE SEQUENCE [LARGE SCALE GENOMIC DNA]</scope>
    <source>
        <strain evidence="3 4">IMCC3135</strain>
    </source>
</reference>
<feature type="compositionally biased region" description="Polar residues" evidence="1">
    <location>
        <begin position="28"/>
        <end position="40"/>
    </location>
</feature>
<feature type="domain" description="LysM" evidence="2">
    <location>
        <begin position="120"/>
        <end position="163"/>
    </location>
</feature>
<sequence>MIAKSDLVILAISATLLVAGIYRWQSNLSQPSGRSSVAESSRTDKPRTSNTNSLTAKPTNTQANSSTPPVTAIESPVQSNFGDTVQSTGQAVNTQNTSATSSANSASLETSNAVDTSLYGDYTVEPGDSLSRIAINYGTTVNTLRSINNISGSLINVGQNIRYPLPAN</sequence>
<evidence type="ECO:0000313" key="3">
    <source>
        <dbReference type="EMBL" id="ASJ71493.1"/>
    </source>
</evidence>
<proteinExistence type="predicted"/>
<dbReference type="InterPro" id="IPR036779">
    <property type="entry name" value="LysM_dom_sf"/>
</dbReference>
<dbReference type="Gene3D" id="3.10.350.10">
    <property type="entry name" value="LysM domain"/>
    <property type="match status" value="1"/>
</dbReference>
<keyword evidence="3" id="KW-0378">Hydrolase</keyword>
<keyword evidence="3" id="KW-0326">Glycosidase</keyword>
<dbReference type="PROSITE" id="PS51782">
    <property type="entry name" value="LYSM"/>
    <property type="match status" value="1"/>
</dbReference>
<dbReference type="Pfam" id="PF01476">
    <property type="entry name" value="LysM"/>
    <property type="match status" value="1"/>
</dbReference>
<evidence type="ECO:0000259" key="2">
    <source>
        <dbReference type="PROSITE" id="PS51782"/>
    </source>
</evidence>
<feature type="compositionally biased region" description="Polar residues" evidence="1">
    <location>
        <begin position="48"/>
        <end position="69"/>
    </location>
</feature>
<dbReference type="RefSeq" id="WP_088916928.1">
    <property type="nucleotide sequence ID" value="NZ_CP018632.1"/>
</dbReference>
<dbReference type="AlphaFoldDB" id="A0A2Z2NK40"/>
<dbReference type="GO" id="GO:0016798">
    <property type="term" value="F:hydrolase activity, acting on glycosyl bonds"/>
    <property type="evidence" value="ECO:0007669"/>
    <property type="project" value="UniProtKB-KW"/>
</dbReference>
<dbReference type="InterPro" id="IPR018392">
    <property type="entry name" value="LysM"/>
</dbReference>